<dbReference type="InterPro" id="IPR000719">
    <property type="entry name" value="Prot_kinase_dom"/>
</dbReference>
<dbReference type="EMBL" id="UYRS01019120">
    <property type="protein sequence ID" value="VDK43062.1"/>
    <property type="molecule type" value="Genomic_DNA"/>
</dbReference>
<evidence type="ECO:0000259" key="1">
    <source>
        <dbReference type="PROSITE" id="PS50011"/>
    </source>
</evidence>
<dbReference type="Proteomes" id="UP000282613">
    <property type="component" value="Unassembled WGS sequence"/>
</dbReference>
<dbReference type="OrthoDB" id="1732493at2759"/>
<reference evidence="2 3" key="2">
    <citation type="submission" date="2018-11" db="EMBL/GenBank/DDBJ databases">
        <authorList>
            <consortium name="Pathogen Informatics"/>
        </authorList>
    </citation>
    <scope>NUCLEOTIDE SEQUENCE [LARGE SCALE GENOMIC DNA]</scope>
</reference>
<proteinExistence type="predicted"/>
<dbReference type="GO" id="GO:0005524">
    <property type="term" value="F:ATP binding"/>
    <property type="evidence" value="ECO:0007669"/>
    <property type="project" value="InterPro"/>
</dbReference>
<organism evidence="4">
    <name type="scientific">Taenia asiatica</name>
    <name type="common">Asian tapeworm</name>
    <dbReference type="NCBI Taxonomy" id="60517"/>
    <lineage>
        <taxon>Eukaryota</taxon>
        <taxon>Metazoa</taxon>
        <taxon>Spiralia</taxon>
        <taxon>Lophotrochozoa</taxon>
        <taxon>Platyhelminthes</taxon>
        <taxon>Cestoda</taxon>
        <taxon>Eucestoda</taxon>
        <taxon>Cyclophyllidea</taxon>
        <taxon>Taeniidae</taxon>
        <taxon>Taenia</taxon>
    </lineage>
</organism>
<dbReference type="Gene3D" id="1.10.510.10">
    <property type="entry name" value="Transferase(Phosphotransferase) domain 1"/>
    <property type="match status" value="1"/>
</dbReference>
<evidence type="ECO:0000313" key="4">
    <source>
        <dbReference type="WBParaSite" id="TASK_0000937101-mRNA-1"/>
    </source>
</evidence>
<dbReference type="SUPFAM" id="SSF56112">
    <property type="entry name" value="Protein kinase-like (PK-like)"/>
    <property type="match status" value="1"/>
</dbReference>
<sequence>MYQMLQALRYCHMRRIIYRDLTPQNVSIDVTRSVFKLADFNPPKSF</sequence>
<dbReference type="STRING" id="60517.A0A0R3WEV7"/>
<accession>A0A0R3WEV7</accession>
<name>A0A0R3WEV7_TAEAS</name>
<dbReference type="InterPro" id="IPR011009">
    <property type="entry name" value="Kinase-like_dom_sf"/>
</dbReference>
<dbReference type="GO" id="GO:0004672">
    <property type="term" value="F:protein kinase activity"/>
    <property type="evidence" value="ECO:0007669"/>
    <property type="project" value="InterPro"/>
</dbReference>
<dbReference type="PROSITE" id="PS50011">
    <property type="entry name" value="PROTEIN_KINASE_DOM"/>
    <property type="match status" value="1"/>
</dbReference>
<dbReference type="Pfam" id="PF00069">
    <property type="entry name" value="Pkinase"/>
    <property type="match status" value="1"/>
</dbReference>
<evidence type="ECO:0000313" key="3">
    <source>
        <dbReference type="Proteomes" id="UP000282613"/>
    </source>
</evidence>
<protein>
    <submittedName>
        <fullName evidence="4">Protein kinase domain-containing protein</fullName>
    </submittedName>
</protein>
<gene>
    <name evidence="2" type="ORF">TASK_LOCUS9372</name>
</gene>
<keyword evidence="3" id="KW-1185">Reference proteome</keyword>
<feature type="domain" description="Protein kinase" evidence="1">
    <location>
        <begin position="1"/>
        <end position="46"/>
    </location>
</feature>
<evidence type="ECO:0000313" key="2">
    <source>
        <dbReference type="EMBL" id="VDK43062.1"/>
    </source>
</evidence>
<reference evidence="4" key="1">
    <citation type="submission" date="2017-02" db="UniProtKB">
        <authorList>
            <consortium name="WormBaseParasite"/>
        </authorList>
    </citation>
    <scope>IDENTIFICATION</scope>
</reference>
<dbReference type="AlphaFoldDB" id="A0A0R3WEV7"/>
<dbReference type="WBParaSite" id="TASK_0000937101-mRNA-1">
    <property type="protein sequence ID" value="TASK_0000937101-mRNA-1"/>
    <property type="gene ID" value="TASK_0000937101"/>
</dbReference>